<dbReference type="Pfam" id="PF01609">
    <property type="entry name" value="DDE_Tnp_1"/>
    <property type="match status" value="1"/>
</dbReference>
<sequence>MIEVKLLIANKHPTIGESKMRAKRTHQISIYETFAEHEIGQELKAISEWLDRHVEALDWVEKDIQRKGIKDTGRMSIEAILRCGLLQQHRQWTYEELAFHLTDSATADAFARLPRGLCPTDSALQSVIALIRGETWECISQALVKDALASRIETLKQARIDSTITETLIHKPWDSSLLGDAEQILERLMIEACEHGPQLRYTCHRRVVKKQIMAICNCKGEEKRREHYLKLISNVRHTLRAVNSVMVTQQQNTDWMKRAEHYAELTLRIIDQTLRCVIKGERVPAADKVVSVFEPHTNIIVKDRRATKLNLTTGKHGMVLDVVIEEGNPAASSRLLPMIKRIQACFGKLPRQVAADAGYASKENISEAKTLGIKAVGLPKKRGMNVEEMTDSEWIYKKLKRFRVGIEGNTSMLKRVFGLNRCT</sequence>
<evidence type="ECO:0000313" key="3">
    <source>
        <dbReference type="Proteomes" id="UP000839052"/>
    </source>
</evidence>
<evidence type="ECO:0000313" key="2">
    <source>
        <dbReference type="EMBL" id="CAG9932046.1"/>
    </source>
</evidence>
<dbReference type="InterPro" id="IPR002559">
    <property type="entry name" value="Transposase_11"/>
</dbReference>
<evidence type="ECO:0000259" key="1">
    <source>
        <dbReference type="Pfam" id="PF01609"/>
    </source>
</evidence>
<name>A0ABM8YX41_9PROT</name>
<dbReference type="NCBIfam" id="NF033593">
    <property type="entry name" value="transpos_ISNCY_1"/>
    <property type="match status" value="1"/>
</dbReference>
<dbReference type="EMBL" id="OU912926">
    <property type="protein sequence ID" value="CAG9932046.1"/>
    <property type="molecule type" value="Genomic_DNA"/>
</dbReference>
<protein>
    <submittedName>
        <fullName evidence="2">Transposase</fullName>
    </submittedName>
</protein>
<gene>
    <name evidence="2" type="ORF">NTG6680_0793</name>
</gene>
<accession>A0ABM8YX41</accession>
<organism evidence="2 3">
    <name type="scientific">Candidatus Nitrotoga arctica</name>
    <dbReference type="NCBI Taxonomy" id="453162"/>
    <lineage>
        <taxon>Bacteria</taxon>
        <taxon>Pseudomonadati</taxon>
        <taxon>Pseudomonadota</taxon>
        <taxon>Betaproteobacteria</taxon>
        <taxon>Nitrosomonadales</taxon>
        <taxon>Gallionellaceae</taxon>
        <taxon>Candidatus Nitrotoga</taxon>
    </lineage>
</organism>
<feature type="domain" description="Transposase IS4-like" evidence="1">
    <location>
        <begin position="303"/>
        <end position="422"/>
    </location>
</feature>
<dbReference type="Proteomes" id="UP000839052">
    <property type="component" value="Chromosome"/>
</dbReference>
<reference evidence="2 3" key="1">
    <citation type="submission" date="2021-10" db="EMBL/GenBank/DDBJ databases">
        <authorList>
            <person name="Koch H."/>
        </authorList>
    </citation>
    <scope>NUCLEOTIDE SEQUENCE [LARGE SCALE GENOMIC DNA]</scope>
    <source>
        <strain evidence="2">6680</strain>
    </source>
</reference>
<proteinExistence type="predicted"/>
<keyword evidence="3" id="KW-1185">Reference proteome</keyword>